<feature type="compositionally biased region" description="Basic and acidic residues" evidence="1">
    <location>
        <begin position="158"/>
        <end position="177"/>
    </location>
</feature>
<name>A0A9P7XKC3_9FUNG</name>
<protein>
    <recommendedName>
        <fullName evidence="5">Galactose oxidase</fullName>
    </recommendedName>
</protein>
<gene>
    <name evidence="3" type="ORF">KI688_007680</name>
</gene>
<keyword evidence="2" id="KW-0812">Transmembrane</keyword>
<organism evidence="3 4">
    <name type="scientific">Linnemannia hyalina</name>
    <dbReference type="NCBI Taxonomy" id="64524"/>
    <lineage>
        <taxon>Eukaryota</taxon>
        <taxon>Fungi</taxon>
        <taxon>Fungi incertae sedis</taxon>
        <taxon>Mucoromycota</taxon>
        <taxon>Mortierellomycotina</taxon>
        <taxon>Mortierellomycetes</taxon>
        <taxon>Mortierellales</taxon>
        <taxon>Mortierellaceae</taxon>
        <taxon>Linnemannia</taxon>
    </lineage>
</organism>
<feature type="transmembrane region" description="Helical" evidence="2">
    <location>
        <begin position="12"/>
        <end position="31"/>
    </location>
</feature>
<dbReference type="Proteomes" id="UP000707451">
    <property type="component" value="Unassembled WGS sequence"/>
</dbReference>
<evidence type="ECO:0008006" key="5">
    <source>
        <dbReference type="Google" id="ProtNLM"/>
    </source>
</evidence>
<evidence type="ECO:0000313" key="3">
    <source>
        <dbReference type="EMBL" id="KAG9061051.1"/>
    </source>
</evidence>
<keyword evidence="2" id="KW-1133">Transmembrane helix</keyword>
<dbReference type="SUPFAM" id="SSF117281">
    <property type="entry name" value="Kelch motif"/>
    <property type="match status" value="1"/>
</dbReference>
<accession>A0A9P7XKC3</accession>
<dbReference type="AlphaFoldDB" id="A0A9P7XKC3"/>
<dbReference type="EMBL" id="JAHRHY010000026">
    <property type="protein sequence ID" value="KAG9061051.1"/>
    <property type="molecule type" value="Genomic_DNA"/>
</dbReference>
<sequence length="314" mass="33607">MAIMYGGRLESNAFTSELFILTIATGTWAVGASSPLPRIYSACTIAGDQLIVWGGLVTLTQMAPKEVMIYDMKSNTWVEQYTPTAPYVNQTVPPIPGAVEARPSTNATLSAVSPPGSTGTEVASSGGDSVIGIIAGSVLGVLGMCFIIFVAYQQRQRQGEQDIGTGRREDGATDTREPQAIIPTGPGMNAATTPATVLYSQNPQGSVYGSAGGYQDPQSPHGVQVADDIQVRLREFKQMELREQLLTLEEQAQAFQPGSQYQQQQQYQQQVPVQYPVTMGVSHYPATVGTVQALPVTNSSAMEQYYPAAFIGEL</sequence>
<dbReference type="InterPro" id="IPR015915">
    <property type="entry name" value="Kelch-typ_b-propeller"/>
</dbReference>
<keyword evidence="2" id="KW-0472">Membrane</keyword>
<dbReference type="OrthoDB" id="432528at2759"/>
<feature type="region of interest" description="Disordered" evidence="1">
    <location>
        <begin position="158"/>
        <end position="188"/>
    </location>
</feature>
<evidence type="ECO:0000256" key="1">
    <source>
        <dbReference type="SAM" id="MobiDB-lite"/>
    </source>
</evidence>
<keyword evidence="4" id="KW-1185">Reference proteome</keyword>
<feature type="transmembrane region" description="Helical" evidence="2">
    <location>
        <begin position="130"/>
        <end position="152"/>
    </location>
</feature>
<proteinExistence type="predicted"/>
<dbReference type="Gene3D" id="2.120.10.80">
    <property type="entry name" value="Kelch-type beta propeller"/>
    <property type="match status" value="1"/>
</dbReference>
<comment type="caution">
    <text evidence="3">The sequence shown here is derived from an EMBL/GenBank/DDBJ whole genome shotgun (WGS) entry which is preliminary data.</text>
</comment>
<evidence type="ECO:0000313" key="4">
    <source>
        <dbReference type="Proteomes" id="UP000707451"/>
    </source>
</evidence>
<evidence type="ECO:0000256" key="2">
    <source>
        <dbReference type="SAM" id="Phobius"/>
    </source>
</evidence>
<reference evidence="3" key="1">
    <citation type="submission" date="2021-06" db="EMBL/GenBank/DDBJ databases">
        <title>Genome Sequence of Mortierella hyaline Strain SCG-10, a Cold-Adapted, Nitrate-Reducing Fungus Isolated from Soil in Minnesota, USA.</title>
        <authorList>
            <person name="Aldossari N."/>
        </authorList>
    </citation>
    <scope>NUCLEOTIDE SEQUENCE</scope>
    <source>
        <strain evidence="3">SCG-10</strain>
    </source>
</reference>